<organism evidence="1 2">
    <name type="scientific">Brumimicrobium aurantiacum</name>
    <dbReference type="NCBI Taxonomy" id="1737063"/>
    <lineage>
        <taxon>Bacteria</taxon>
        <taxon>Pseudomonadati</taxon>
        <taxon>Bacteroidota</taxon>
        <taxon>Flavobacteriia</taxon>
        <taxon>Flavobacteriales</taxon>
        <taxon>Crocinitomicaceae</taxon>
        <taxon>Brumimicrobium</taxon>
    </lineage>
</organism>
<protein>
    <recommendedName>
        <fullName evidence="3">DUF748 domain-containing protein</fullName>
    </recommendedName>
</protein>
<reference evidence="1 2" key="1">
    <citation type="submission" date="2018-08" db="EMBL/GenBank/DDBJ databases">
        <title>The draft genome squence of Brumimicrobium sp. N62.</title>
        <authorList>
            <person name="Du Z.-J."/>
            <person name="Luo H.-R."/>
        </authorList>
    </citation>
    <scope>NUCLEOTIDE SEQUENCE [LARGE SCALE GENOMIC DNA]</scope>
    <source>
        <strain evidence="1 2">N62</strain>
    </source>
</reference>
<dbReference type="OrthoDB" id="1412480at2"/>
<keyword evidence="2" id="KW-1185">Reference proteome</keyword>
<gene>
    <name evidence="1" type="ORF">DXU93_10455</name>
</gene>
<accession>A0A3E1EWN3</accession>
<evidence type="ECO:0000313" key="1">
    <source>
        <dbReference type="EMBL" id="RFC53959.1"/>
    </source>
</evidence>
<evidence type="ECO:0008006" key="3">
    <source>
        <dbReference type="Google" id="ProtNLM"/>
    </source>
</evidence>
<dbReference type="EMBL" id="QURB01000006">
    <property type="protein sequence ID" value="RFC53959.1"/>
    <property type="molecule type" value="Genomic_DNA"/>
</dbReference>
<sequence length="485" mass="54997">MKALKGILIGIVVIAVLLFAGLYALESYIEKQISKEESVEYDEFELNYKGDIQFKGLRFTNDRLSVKVKDIQLTFGLSKILFSDTILITNADLNDVHVDLIKADSTKSKKHYSKKKKDRKPFALEDLSVSNLDFYALKEDSLGKIDTMTYVNGVTLNAHFDDLKDIQLSNLKDLKVDYLRHNAGVLHDIGCSGLTYGDQQLKLNTFKVFTRYSKEDYINYIPEQKEHVQLVAHALSLDSLTLDINQNKLNQIAVNEIQIDSFDLDVYRDKTIPQTTQIKPTYGQIFQNLGFKIDGNLLKVDHSSISYAMKGEDGKISQIELKNVHANVKHINNKPELEQNILLIGGFSLGETSDVNVDISYNQYAKVETFQLNVHAQNIETSSLNSMLKPAVNVELTGFITELKSHMVSKGDADGSFMLKSQDVALDVYNKKGKERKVVSFLASKLLNPPIEKHSEVVGFERDPTRSMWRYSWYFILEGLKNTIL</sequence>
<evidence type="ECO:0000313" key="2">
    <source>
        <dbReference type="Proteomes" id="UP000257127"/>
    </source>
</evidence>
<proteinExistence type="predicted"/>
<dbReference type="Proteomes" id="UP000257127">
    <property type="component" value="Unassembled WGS sequence"/>
</dbReference>
<dbReference type="RefSeq" id="WP_116881240.1">
    <property type="nucleotide sequence ID" value="NZ_QURB01000006.1"/>
</dbReference>
<comment type="caution">
    <text evidence="1">The sequence shown here is derived from an EMBL/GenBank/DDBJ whole genome shotgun (WGS) entry which is preliminary data.</text>
</comment>
<name>A0A3E1EWN3_9FLAO</name>
<dbReference type="AlphaFoldDB" id="A0A3E1EWN3"/>